<comment type="function">
    <text evidence="4">Repressor of jasmonate responses.</text>
</comment>
<reference evidence="6 7" key="1">
    <citation type="submission" date="2018-04" db="EMBL/GenBank/DDBJ databases">
        <title>WGS assembly of Panicum hallii var. hallii HAL2.</title>
        <authorList>
            <person name="Lovell J."/>
            <person name="Jenkins J."/>
            <person name="Lowry D."/>
            <person name="Mamidi S."/>
            <person name="Sreedasyam A."/>
            <person name="Weng X."/>
            <person name="Barry K."/>
            <person name="Bonette J."/>
            <person name="Campitelli B."/>
            <person name="Daum C."/>
            <person name="Gordon S."/>
            <person name="Gould B."/>
            <person name="Lipzen A."/>
            <person name="MacQueen A."/>
            <person name="Palacio-Mejia J."/>
            <person name="Plott C."/>
            <person name="Shakirov E."/>
            <person name="Shu S."/>
            <person name="Yoshinaga Y."/>
            <person name="Zane M."/>
            <person name="Rokhsar D."/>
            <person name="Grimwood J."/>
            <person name="Schmutz J."/>
            <person name="Juenger T."/>
        </authorList>
    </citation>
    <scope>NUCLEOTIDE SEQUENCE [LARGE SCALE GENOMIC DNA]</scope>
    <source>
        <strain evidence="7">cv. HAL2</strain>
    </source>
</reference>
<dbReference type="PROSITE" id="PS51320">
    <property type="entry name" value="TIFY"/>
    <property type="match status" value="1"/>
</dbReference>
<dbReference type="GO" id="GO:0005634">
    <property type="term" value="C:nucleus"/>
    <property type="evidence" value="ECO:0007669"/>
    <property type="project" value="UniProtKB-SubCell"/>
</dbReference>
<dbReference type="Pfam" id="PF06200">
    <property type="entry name" value="tify"/>
    <property type="match status" value="1"/>
</dbReference>
<dbReference type="Pfam" id="PF09425">
    <property type="entry name" value="Jas_motif"/>
    <property type="match status" value="1"/>
</dbReference>
<dbReference type="InterPro" id="IPR010399">
    <property type="entry name" value="Tify_dom"/>
</dbReference>
<name>A0A2T7C7T9_9POAL</name>
<protein>
    <recommendedName>
        <fullName evidence="4">Protein TIFY</fullName>
    </recommendedName>
    <alternativeName>
        <fullName evidence="4">Jasmonate ZIM domain-containing protein</fullName>
    </alternativeName>
</protein>
<evidence type="ECO:0000256" key="1">
    <source>
        <dbReference type="ARBA" id="ARBA00008614"/>
    </source>
</evidence>
<dbReference type="GO" id="GO:2000022">
    <property type="term" value="P:regulation of jasmonic acid mediated signaling pathway"/>
    <property type="evidence" value="ECO:0007669"/>
    <property type="project" value="UniProtKB-UniRule"/>
</dbReference>
<sequence length="174" mass="18130">MAAAAADCGGRRRFAVACGVLSRCVKDEAAARNAAAVAQAAAACTMLLMPGADVAPADAAAREEEIEAAAAVAGQGQLKISYGGCVLVFDDVPADRASELARVAAWREWPAGAADAPVARKASLQRFMQKRQDRLHARPPYARQETPYAMKGKHEGDAGRWLGLGIPGAGRCAR</sequence>
<dbReference type="InterPro" id="IPR018467">
    <property type="entry name" value="CCT_CS"/>
</dbReference>
<dbReference type="PANTHER" id="PTHR33077">
    <property type="entry name" value="PROTEIN TIFY 4A-RELATED-RELATED"/>
    <property type="match status" value="1"/>
</dbReference>
<accession>A0A2T7C7T9</accession>
<dbReference type="EMBL" id="CM009757">
    <property type="protein sequence ID" value="PUZ39405.1"/>
    <property type="molecule type" value="Genomic_DNA"/>
</dbReference>
<organism evidence="6 7">
    <name type="scientific">Panicum hallii var. hallii</name>
    <dbReference type="NCBI Taxonomy" id="1504633"/>
    <lineage>
        <taxon>Eukaryota</taxon>
        <taxon>Viridiplantae</taxon>
        <taxon>Streptophyta</taxon>
        <taxon>Embryophyta</taxon>
        <taxon>Tracheophyta</taxon>
        <taxon>Spermatophyta</taxon>
        <taxon>Magnoliopsida</taxon>
        <taxon>Liliopsida</taxon>
        <taxon>Poales</taxon>
        <taxon>Poaceae</taxon>
        <taxon>PACMAD clade</taxon>
        <taxon>Panicoideae</taxon>
        <taxon>Panicodae</taxon>
        <taxon>Paniceae</taxon>
        <taxon>Panicinae</taxon>
        <taxon>Panicum</taxon>
        <taxon>Panicum sect. Panicum</taxon>
    </lineage>
</organism>
<comment type="subcellular location">
    <subcellularLocation>
        <location evidence="4">Nucleus</location>
    </subcellularLocation>
</comment>
<comment type="domain">
    <text evidence="4">The jas domain is required for interaction with COI1.</text>
</comment>
<evidence type="ECO:0000313" key="6">
    <source>
        <dbReference type="EMBL" id="PUZ39405.1"/>
    </source>
</evidence>
<keyword evidence="2 4" id="KW-1184">Jasmonic acid signaling pathway</keyword>
<dbReference type="InterPro" id="IPR040390">
    <property type="entry name" value="TIFY/JAZ"/>
</dbReference>
<dbReference type="OrthoDB" id="666749at2759"/>
<dbReference type="PANTHER" id="PTHR33077:SF64">
    <property type="entry name" value="PROTEIN TIFY"/>
    <property type="match status" value="1"/>
</dbReference>
<evidence type="ECO:0000256" key="4">
    <source>
        <dbReference type="RuleBase" id="RU369065"/>
    </source>
</evidence>
<gene>
    <name evidence="6" type="ORF">GQ55_9G305400</name>
</gene>
<dbReference type="GO" id="GO:0031347">
    <property type="term" value="P:regulation of defense response"/>
    <property type="evidence" value="ECO:0007669"/>
    <property type="project" value="UniProtKB-UniRule"/>
</dbReference>
<comment type="similarity">
    <text evidence="1 4">Belongs to the TIFY/JAZ family.</text>
</comment>
<dbReference type="Proteomes" id="UP000244336">
    <property type="component" value="Chromosome 9"/>
</dbReference>
<feature type="domain" description="Tify" evidence="5">
    <location>
        <begin position="71"/>
        <end position="106"/>
    </location>
</feature>
<evidence type="ECO:0000256" key="2">
    <source>
        <dbReference type="ARBA" id="ARBA00022819"/>
    </source>
</evidence>
<evidence type="ECO:0000256" key="3">
    <source>
        <dbReference type="ARBA" id="ARBA00022843"/>
    </source>
</evidence>
<dbReference type="STRING" id="1504633.A0A2T7C7T9"/>
<dbReference type="Gramene" id="PUZ39405">
    <property type="protein sequence ID" value="PUZ39405"/>
    <property type="gene ID" value="GQ55_9G305400"/>
</dbReference>
<keyword evidence="4" id="KW-0539">Nucleus</keyword>
<evidence type="ECO:0000259" key="5">
    <source>
        <dbReference type="PROSITE" id="PS51320"/>
    </source>
</evidence>
<dbReference type="GO" id="GO:0009611">
    <property type="term" value="P:response to wounding"/>
    <property type="evidence" value="ECO:0007669"/>
    <property type="project" value="UniProtKB-UniRule"/>
</dbReference>
<proteinExistence type="inferred from homology"/>
<keyword evidence="7" id="KW-1185">Reference proteome</keyword>
<evidence type="ECO:0000313" key="7">
    <source>
        <dbReference type="Proteomes" id="UP000244336"/>
    </source>
</evidence>
<keyword evidence="3" id="KW-0832">Ubl conjugation</keyword>
<dbReference type="AlphaFoldDB" id="A0A2T7C7T9"/>
<dbReference type="SMART" id="SM00979">
    <property type="entry name" value="TIFY"/>
    <property type="match status" value="1"/>
</dbReference>